<evidence type="ECO:0000313" key="2">
    <source>
        <dbReference type="EMBL" id="CAF1359892.1"/>
    </source>
</evidence>
<evidence type="ECO:0000313" key="6">
    <source>
        <dbReference type="EMBL" id="CAF4189106.1"/>
    </source>
</evidence>
<dbReference type="EMBL" id="CAJOAY010008581">
    <property type="protein sequence ID" value="CAF4189106.1"/>
    <property type="molecule type" value="Genomic_DNA"/>
</dbReference>
<organism evidence="4 7">
    <name type="scientific">Adineta steineri</name>
    <dbReference type="NCBI Taxonomy" id="433720"/>
    <lineage>
        <taxon>Eukaryota</taxon>
        <taxon>Metazoa</taxon>
        <taxon>Spiralia</taxon>
        <taxon>Gnathifera</taxon>
        <taxon>Rotifera</taxon>
        <taxon>Eurotatoria</taxon>
        <taxon>Bdelloidea</taxon>
        <taxon>Adinetida</taxon>
        <taxon>Adinetidae</taxon>
        <taxon>Adineta</taxon>
    </lineage>
</organism>
<dbReference type="Proteomes" id="UP000663844">
    <property type="component" value="Unassembled WGS sequence"/>
</dbReference>
<dbReference type="EMBL" id="CAJNOG010001021">
    <property type="protein sequence ID" value="CAF1398631.1"/>
    <property type="molecule type" value="Genomic_DNA"/>
</dbReference>
<dbReference type="Proteomes" id="UP000663891">
    <property type="component" value="Unassembled WGS sequence"/>
</dbReference>
<evidence type="ECO:0000313" key="4">
    <source>
        <dbReference type="EMBL" id="CAF3766255.1"/>
    </source>
</evidence>
<dbReference type="EMBL" id="CAJOBB010001488">
    <property type="protein sequence ID" value="CAF3864338.1"/>
    <property type="molecule type" value="Genomic_DNA"/>
</dbReference>
<comment type="caution">
    <text evidence="4">The sequence shown here is derived from an EMBL/GenBank/DDBJ whole genome shotgun (WGS) entry which is preliminary data.</text>
</comment>
<dbReference type="Proteomes" id="UP000663881">
    <property type="component" value="Unassembled WGS sequence"/>
</dbReference>
<dbReference type="EMBL" id="CAJNON010000004">
    <property type="protein sequence ID" value="CAF0744771.1"/>
    <property type="molecule type" value="Genomic_DNA"/>
</dbReference>
<evidence type="ECO:0000313" key="5">
    <source>
        <dbReference type="EMBL" id="CAF3864338.1"/>
    </source>
</evidence>
<protein>
    <submittedName>
        <fullName evidence="4">Uncharacterized protein</fullName>
    </submittedName>
</protein>
<dbReference type="EMBL" id="CAJOAZ010001112">
    <property type="protein sequence ID" value="CAF3766255.1"/>
    <property type="molecule type" value="Genomic_DNA"/>
</dbReference>
<name>A0A818ZKJ0_9BILA</name>
<evidence type="ECO:0000313" key="1">
    <source>
        <dbReference type="EMBL" id="CAF0744771.1"/>
    </source>
</evidence>
<dbReference type="Proteomes" id="UP000663868">
    <property type="component" value="Unassembled WGS sequence"/>
</dbReference>
<dbReference type="OrthoDB" id="10445170at2759"/>
<dbReference type="EMBL" id="CAJNOE010000926">
    <property type="protein sequence ID" value="CAF1359892.1"/>
    <property type="molecule type" value="Genomic_DNA"/>
</dbReference>
<sequence>MLFPLMKFLLCLQFSQIEKLLINRLLRPEHLINALSQYVIEQFNLNTIQLNDVDFQGVNIMTLPNIPVKSRILGEFLINKFDFQQYLEDILKTKGKK</sequence>
<reference evidence="4" key="1">
    <citation type="submission" date="2021-02" db="EMBL/GenBank/DDBJ databases">
        <authorList>
            <person name="Nowell W R."/>
        </authorList>
    </citation>
    <scope>NUCLEOTIDE SEQUENCE</scope>
</reference>
<dbReference type="Proteomes" id="UP000663845">
    <property type="component" value="Unassembled WGS sequence"/>
</dbReference>
<evidence type="ECO:0000313" key="3">
    <source>
        <dbReference type="EMBL" id="CAF1398631.1"/>
    </source>
</evidence>
<dbReference type="AlphaFoldDB" id="A0A818ZKJ0"/>
<dbReference type="Proteomes" id="UP000663860">
    <property type="component" value="Unassembled WGS sequence"/>
</dbReference>
<evidence type="ECO:0000313" key="7">
    <source>
        <dbReference type="Proteomes" id="UP000663844"/>
    </source>
</evidence>
<accession>A0A818ZKJ0</accession>
<gene>
    <name evidence="2" type="ORF">IZO911_LOCUS37257</name>
    <name evidence="3" type="ORF">JYZ213_LOCUS37625</name>
    <name evidence="5" type="ORF">KXQ929_LOCUS20837</name>
    <name evidence="6" type="ORF">OKA104_LOCUS40331</name>
    <name evidence="4" type="ORF">OXD698_LOCUS16320</name>
    <name evidence="1" type="ORF">VCS650_LOCUS878</name>
</gene>
<proteinExistence type="predicted"/>